<evidence type="ECO:0000256" key="11">
    <source>
        <dbReference type="ARBA" id="ARBA00046380"/>
    </source>
</evidence>
<dbReference type="NCBIfam" id="TIGR01865">
    <property type="entry name" value="cas_Csn1"/>
    <property type="match status" value="1"/>
</dbReference>
<dbReference type="GO" id="GO:0051607">
    <property type="term" value="P:defense response to virus"/>
    <property type="evidence" value="ECO:0007669"/>
    <property type="project" value="UniProtKB-UniRule"/>
</dbReference>
<dbReference type="InterPro" id="IPR028629">
    <property type="entry name" value="Cas9"/>
</dbReference>
<dbReference type="AlphaFoldDB" id="A0A919ALS8"/>
<keyword evidence="8 12" id="KW-0051">Antiviral defense</keyword>
<evidence type="ECO:0000313" key="17">
    <source>
        <dbReference type="Proteomes" id="UP000630923"/>
    </source>
</evidence>
<dbReference type="InterPro" id="IPR041383">
    <property type="entry name" value="RuvC_III"/>
</dbReference>
<dbReference type="InterPro" id="IPR003615">
    <property type="entry name" value="HNH_nuc"/>
</dbReference>
<evidence type="ECO:0000256" key="3">
    <source>
        <dbReference type="ARBA" id="ARBA00022723"/>
    </source>
</evidence>
<comment type="cofactor">
    <cofactor evidence="1">
        <name>Mg(2+)</name>
        <dbReference type="ChEBI" id="CHEBI:18420"/>
    </cofactor>
</comment>
<proteinExistence type="inferred from homology"/>
<keyword evidence="3" id="KW-0479">Metal-binding</keyword>
<dbReference type="GO" id="GO:0016787">
    <property type="term" value="F:hydrolase activity"/>
    <property type="evidence" value="ECO:0007669"/>
    <property type="project" value="UniProtKB-KW"/>
</dbReference>
<keyword evidence="17" id="KW-1185">Reference proteome</keyword>
<dbReference type="Gene3D" id="3.30.420.10">
    <property type="entry name" value="Ribonuclease H-like superfamily/Ribonuclease H"/>
    <property type="match status" value="3"/>
</dbReference>
<dbReference type="InterPro" id="IPR040619">
    <property type="entry name" value="Cas9_alpha-helical_lobe"/>
</dbReference>
<keyword evidence="4 12" id="KW-0255">Endonuclease</keyword>
<comment type="caution">
    <text evidence="16">The sequence shown here is derived from an EMBL/GenBank/DDBJ whole genome shotgun (WGS) entry which is preliminary data.</text>
</comment>
<keyword evidence="9 12" id="KW-0238">DNA-binding</keyword>
<feature type="coiled-coil region" evidence="13">
    <location>
        <begin position="498"/>
        <end position="535"/>
    </location>
</feature>
<organism evidence="16 17">
    <name type="scientific">Kordiimonas sediminis</name>
    <dbReference type="NCBI Taxonomy" id="1735581"/>
    <lineage>
        <taxon>Bacteria</taxon>
        <taxon>Pseudomonadati</taxon>
        <taxon>Pseudomonadota</taxon>
        <taxon>Alphaproteobacteria</taxon>
        <taxon>Kordiimonadales</taxon>
        <taxon>Kordiimonadaceae</taxon>
        <taxon>Kordiimonas</taxon>
    </lineage>
</organism>
<evidence type="ECO:0000256" key="12">
    <source>
        <dbReference type="HAMAP-Rule" id="MF_01480"/>
    </source>
</evidence>
<comment type="domain">
    <text evidence="12">Has 2 endonuclease domains. The discontinuous RuvC-like domain cleaves the target DNA noncomplementary to crRNA while the HNH nuclease domain cleaves the target DNA complementary to crRNA.</text>
</comment>
<dbReference type="Proteomes" id="UP000630923">
    <property type="component" value="Unassembled WGS sequence"/>
</dbReference>
<evidence type="ECO:0000256" key="14">
    <source>
        <dbReference type="SAM" id="MobiDB-lite"/>
    </source>
</evidence>
<dbReference type="RefSeq" id="WP_191249978.1">
    <property type="nucleotide sequence ID" value="NZ_BNCI01000001.1"/>
</dbReference>
<comment type="subunit">
    <text evidence="11 12">Monomer. Binds crRNA and tracrRNA.</text>
</comment>
<dbReference type="InterPro" id="IPR033114">
    <property type="entry name" value="HNH_CAS9"/>
</dbReference>
<name>A0A919ALS8_9PROT</name>
<feature type="domain" description="HNH Cas9-type" evidence="15">
    <location>
        <begin position="508"/>
        <end position="665"/>
    </location>
</feature>
<comment type="function">
    <text evidence="12">CRISPR (clustered regularly interspaced short palindromic repeat) is an adaptive immune system that provides protection against mobile genetic elements (viruses, transposable elements and conjugative plasmids). CRISPR clusters contain spacers, sequences complementary to antecedent mobile elements, and target invading nucleic acids. CRISPR clusters are transcribed and processed into CRISPR RNA (crRNA). In type II CRISPR systems correct processing of pre-crRNA requires a trans-encoded small RNA (tracrRNA), endogenous ribonuclease 3 (rnc) and this protein. The tracrRNA serves as a guide for ribonuclease 3-aided processing of pre-crRNA. Subsequently Cas9/crRNA/tracrRNA endonucleolytically cleaves linear or circular dsDNA target complementary to the spacer; Cas9 is inactive in the absence of the 2 guide RNAs (gRNA). Cas9 recognizes the protospacer adjacent motif (PAM) in the CRISPR repeat sequences to help distinguish self versus nonself, as targets within the bacterial CRISPR locus do not have PAMs. PAM recognition is also required for catalytic activity.</text>
</comment>
<feature type="active site" description="For RuvC-like nuclease domain" evidence="12">
    <location>
        <position position="7"/>
    </location>
</feature>
<evidence type="ECO:0000256" key="5">
    <source>
        <dbReference type="ARBA" id="ARBA00022801"/>
    </source>
</evidence>
<keyword evidence="2 12" id="KW-0540">Nuclease</keyword>
<keyword evidence="6" id="KW-0460">Magnesium</keyword>
<dbReference type="Pfam" id="PF13395">
    <property type="entry name" value="HNH_4"/>
    <property type="match status" value="1"/>
</dbReference>
<sequence>MHRLGLDVGTNSIGWILIDTENHSFVDGGTLIFPDGRNPKDKTSNATKRREKRGPRRNRDRGLRRRRRLDNLLTDLGLLPTQSEERDAIFKLDPWYLRAKVLDRQVTPFELGRALWSFHDRRGFKSNRKTDKADDKGKMKQDINLLQKRIDQSPARTLGEFLHLRKNNRRHKSGRSIKARLGNGLYPDRSMIEQELGVIMAAQAEYHPDITEKDWQSIIDTILYQRLLKPVEIGKCTLNPNLPRAYKAMPTYQRFRILQDLANLRFARPGEPQQLLDQSQRYKMYYELLNRKDLPFDRMRLLLDLPAGTHFNLEGTSRSKLDGDLTAYSMANKNRWGKEWRNLSLAKQDEIVTKLLHEENEEALISWLQDNGIADKSTAERITTSPLPAGTASFSLSILSALVEVIQDQGLNLSDAVKEIGYDSHSQLQHDGSAVALPYYGAALPRSVLGADSTKDGNTDPVGRYGRLANPTVHIALGQIRRLFNEITDLHGKPSEVAIELARDLKRSQDDKKEIEKQNKKNQDLNLLLKEQMETAGVPFSPHNLRKMQLWHEQKNATGIAECPFTGTPLNIEMVLSDATEIEHLLPFSKSLDDLRNNKVLVMRDANREKGRRTPAEWFMQSKSVDAYQAMIARVQDCIPAKAWRFAPDAWQQFEAKGDFLSRQLNETRYLSRMVREYLTTVVHPDKITVSPGHLTALLRGKWGLNNILNDSNIKDRLDHRHHMIDAAVVGLTTRSILQKVATASHRAEDTDRLIADMPVPWEGFREELASLVRSSTVHFKPNHAKPAKGTTTGALHNDTAYGIVDGPDAKGMYTLVYRKPLDSMSGPGELDKIRNPGLKQKLKTFWESYAEGAVSEKQKWQQFCLGCSADLNIRSVRIYETLSAGSLALIRDKGGKPYKAYKTDGNAFMDIWLLPNGKTKGETVTRYNAHQKDWTSEIKRDHPTAKKLMRLHINDMVATGEGTERRILRVQQLSGQTIVMVDHNEAGNIRERSRTKDTQLQYKPLQKSAGTIMKEGLRKISVSRTGKILDRGPIKLT</sequence>
<keyword evidence="10" id="KW-0464">Manganese</keyword>
<feature type="compositionally biased region" description="Basic residues" evidence="14">
    <location>
        <begin position="47"/>
        <end position="63"/>
    </location>
</feature>
<dbReference type="GO" id="GO:0043571">
    <property type="term" value="P:maintenance of CRISPR repeat elements"/>
    <property type="evidence" value="ECO:0007669"/>
    <property type="project" value="UniProtKB-UniRule"/>
</dbReference>
<comment type="caution">
    <text evidence="12">Lacks conserved residue(s) required for the propagation of feature annotation.</text>
</comment>
<protein>
    <recommendedName>
        <fullName evidence="12">CRISPR-associated endonuclease Cas9</fullName>
        <ecNumber evidence="12">3.1.-.-</ecNumber>
    </recommendedName>
</protein>
<keyword evidence="7 12" id="KW-0694">RNA-binding</keyword>
<dbReference type="EC" id="3.1.-.-" evidence="12"/>
<keyword evidence="13" id="KW-0175">Coiled coil</keyword>
<dbReference type="Pfam" id="PF18541">
    <property type="entry name" value="RuvC_III"/>
    <property type="match status" value="1"/>
</dbReference>
<evidence type="ECO:0000256" key="9">
    <source>
        <dbReference type="ARBA" id="ARBA00023125"/>
    </source>
</evidence>
<reference evidence="16" key="2">
    <citation type="submission" date="2020-09" db="EMBL/GenBank/DDBJ databases">
        <authorList>
            <person name="Sun Q."/>
            <person name="Kim S."/>
        </authorList>
    </citation>
    <scope>NUCLEOTIDE SEQUENCE</scope>
    <source>
        <strain evidence="16">KCTC 42590</strain>
    </source>
</reference>
<dbReference type="GO" id="GO:0003723">
    <property type="term" value="F:RNA binding"/>
    <property type="evidence" value="ECO:0007669"/>
    <property type="project" value="UniProtKB-UniRule"/>
</dbReference>
<dbReference type="PROSITE" id="PS51749">
    <property type="entry name" value="HNH_CAS9"/>
    <property type="match status" value="1"/>
</dbReference>
<evidence type="ECO:0000256" key="4">
    <source>
        <dbReference type="ARBA" id="ARBA00022759"/>
    </source>
</evidence>
<dbReference type="GO" id="GO:0046872">
    <property type="term" value="F:metal ion binding"/>
    <property type="evidence" value="ECO:0007669"/>
    <property type="project" value="UniProtKB-UniRule"/>
</dbReference>
<evidence type="ECO:0000256" key="8">
    <source>
        <dbReference type="ARBA" id="ARBA00023118"/>
    </source>
</evidence>
<evidence type="ECO:0000256" key="1">
    <source>
        <dbReference type="ARBA" id="ARBA00001946"/>
    </source>
</evidence>
<accession>A0A919ALS8</accession>
<dbReference type="InterPro" id="IPR036397">
    <property type="entry name" value="RNaseH_sf"/>
</dbReference>
<evidence type="ECO:0000313" key="16">
    <source>
        <dbReference type="EMBL" id="GHF13943.1"/>
    </source>
</evidence>
<comment type="similarity">
    <text evidence="12">Belongs to the CRISPR-associated Cas9 family.</text>
</comment>
<dbReference type="Pfam" id="PF18470">
    <property type="entry name" value="Cas9_a"/>
    <property type="match status" value="1"/>
</dbReference>
<evidence type="ECO:0000256" key="7">
    <source>
        <dbReference type="ARBA" id="ARBA00022884"/>
    </source>
</evidence>
<feature type="active site" description="Proton acceptor for HNH nuclease domain" evidence="12">
    <location>
        <position position="584"/>
    </location>
</feature>
<evidence type="ECO:0000256" key="13">
    <source>
        <dbReference type="SAM" id="Coils"/>
    </source>
</evidence>
<gene>
    <name evidence="12" type="primary">cas9</name>
    <name evidence="16" type="ORF">GCM10017044_05040</name>
</gene>
<dbReference type="EMBL" id="BNCI01000001">
    <property type="protein sequence ID" value="GHF13943.1"/>
    <property type="molecule type" value="Genomic_DNA"/>
</dbReference>
<reference evidence="16" key="1">
    <citation type="journal article" date="2014" name="Int. J. Syst. Evol. Microbiol.">
        <title>Complete genome sequence of Corynebacterium casei LMG S-19264T (=DSM 44701T), isolated from a smear-ripened cheese.</title>
        <authorList>
            <consortium name="US DOE Joint Genome Institute (JGI-PGF)"/>
            <person name="Walter F."/>
            <person name="Albersmeier A."/>
            <person name="Kalinowski J."/>
            <person name="Ruckert C."/>
        </authorList>
    </citation>
    <scope>NUCLEOTIDE SEQUENCE</scope>
    <source>
        <strain evidence="16">KCTC 42590</strain>
    </source>
</reference>
<feature type="region of interest" description="Disordered" evidence="14">
    <location>
        <begin position="30"/>
        <end position="63"/>
    </location>
</feature>
<evidence type="ECO:0000256" key="2">
    <source>
        <dbReference type="ARBA" id="ARBA00022722"/>
    </source>
</evidence>
<evidence type="ECO:0000256" key="10">
    <source>
        <dbReference type="ARBA" id="ARBA00023211"/>
    </source>
</evidence>
<keyword evidence="5 12" id="KW-0378">Hydrolase</keyword>
<dbReference type="GO" id="GO:0003677">
    <property type="term" value="F:DNA binding"/>
    <property type="evidence" value="ECO:0007669"/>
    <property type="project" value="UniProtKB-UniRule"/>
</dbReference>
<dbReference type="GO" id="GO:0004519">
    <property type="term" value="F:endonuclease activity"/>
    <property type="evidence" value="ECO:0007669"/>
    <property type="project" value="UniProtKB-UniRule"/>
</dbReference>
<dbReference type="HAMAP" id="MF_01480">
    <property type="entry name" value="Cas9"/>
    <property type="match status" value="1"/>
</dbReference>
<evidence type="ECO:0000256" key="6">
    <source>
        <dbReference type="ARBA" id="ARBA00022842"/>
    </source>
</evidence>
<evidence type="ECO:0000259" key="15">
    <source>
        <dbReference type="PROSITE" id="PS51749"/>
    </source>
</evidence>